<dbReference type="PROSITE" id="PS50850">
    <property type="entry name" value="MFS"/>
    <property type="match status" value="1"/>
</dbReference>
<accession>A0A1H2S418</accession>
<evidence type="ECO:0000256" key="3">
    <source>
        <dbReference type="ARBA" id="ARBA00022475"/>
    </source>
</evidence>
<keyword evidence="2" id="KW-0813">Transport</keyword>
<feature type="transmembrane region" description="Helical" evidence="7">
    <location>
        <begin position="289"/>
        <end position="312"/>
    </location>
</feature>
<feature type="transmembrane region" description="Helical" evidence="7">
    <location>
        <begin position="258"/>
        <end position="277"/>
    </location>
</feature>
<feature type="transmembrane region" description="Helical" evidence="7">
    <location>
        <begin position="169"/>
        <end position="187"/>
    </location>
</feature>
<sequence>MVNNQFLALAGRYPITIWVRLLGELLTCLTSSMIAPFLAIYLNEKMGNSVLTTMIIIGLQPLADIICTLLGGGLTDRFGRKPIMVFSLTFQLLAMLGYIIATDVWEIAIITILNGVGRSFYIPAAKAQIADAIDNEHRAEVFGLFSTISYIGSAVGPLCSFLFMKDLSLLFLLSACSIFIYLILFCWKVHESAPLITIRQESKLTPFSKEPSSPMSFEQLKILLTYIILSLPISFFYAQTETNFPLFLKQSFQDYQAILSWLATSHALLVIIAQLWLIKRTNQKPMGKVILLSYLLYTVVALIYGFSATFVSLLCAQALLAVAESIGIVRLLTFVSLLAPPHLRGRYFAIYGMHWDLSRMLGPFLGALLIGESRMLLFFVAAILFIIGGLGQIHFMKKINRN</sequence>
<dbReference type="InterPro" id="IPR036259">
    <property type="entry name" value="MFS_trans_sf"/>
</dbReference>
<feature type="transmembrane region" description="Helical" evidence="7">
    <location>
        <begin position="107"/>
        <end position="129"/>
    </location>
</feature>
<feature type="domain" description="Major facilitator superfamily (MFS) profile" evidence="8">
    <location>
        <begin position="16"/>
        <end position="400"/>
    </location>
</feature>
<dbReference type="GO" id="GO:0022857">
    <property type="term" value="F:transmembrane transporter activity"/>
    <property type="evidence" value="ECO:0007669"/>
    <property type="project" value="InterPro"/>
</dbReference>
<dbReference type="GO" id="GO:0005886">
    <property type="term" value="C:plasma membrane"/>
    <property type="evidence" value="ECO:0007669"/>
    <property type="project" value="UniProtKB-SubCell"/>
</dbReference>
<evidence type="ECO:0000259" key="8">
    <source>
        <dbReference type="PROSITE" id="PS50850"/>
    </source>
</evidence>
<evidence type="ECO:0000256" key="1">
    <source>
        <dbReference type="ARBA" id="ARBA00004651"/>
    </source>
</evidence>
<dbReference type="CDD" id="cd17329">
    <property type="entry name" value="MFS_MdtH_MDR_like"/>
    <property type="match status" value="1"/>
</dbReference>
<dbReference type="AlphaFoldDB" id="A0A1H2S418"/>
<evidence type="ECO:0000256" key="6">
    <source>
        <dbReference type="ARBA" id="ARBA00023136"/>
    </source>
</evidence>
<dbReference type="RefSeq" id="WP_091735736.1">
    <property type="nucleotide sequence ID" value="NZ_FNNQ01000002.1"/>
</dbReference>
<keyword evidence="10" id="KW-1185">Reference proteome</keyword>
<feature type="transmembrane region" description="Helical" evidence="7">
    <location>
        <begin position="376"/>
        <end position="396"/>
    </location>
</feature>
<dbReference type="EMBL" id="FNNQ01000002">
    <property type="protein sequence ID" value="SDW26472.1"/>
    <property type="molecule type" value="Genomic_DNA"/>
</dbReference>
<dbReference type="Pfam" id="PF07690">
    <property type="entry name" value="MFS_1"/>
    <property type="match status" value="1"/>
</dbReference>
<evidence type="ECO:0000256" key="2">
    <source>
        <dbReference type="ARBA" id="ARBA00022448"/>
    </source>
</evidence>
<keyword evidence="5 7" id="KW-1133">Transmembrane helix</keyword>
<dbReference type="InterPro" id="IPR020846">
    <property type="entry name" value="MFS_dom"/>
</dbReference>
<organism evidence="9 10">
    <name type="scientific">Marininema mesophilum</name>
    <dbReference type="NCBI Taxonomy" id="1048340"/>
    <lineage>
        <taxon>Bacteria</taxon>
        <taxon>Bacillati</taxon>
        <taxon>Bacillota</taxon>
        <taxon>Bacilli</taxon>
        <taxon>Bacillales</taxon>
        <taxon>Thermoactinomycetaceae</taxon>
        <taxon>Marininema</taxon>
    </lineage>
</organism>
<dbReference type="Gene3D" id="1.20.1250.20">
    <property type="entry name" value="MFS general substrate transporter like domains"/>
    <property type="match status" value="1"/>
</dbReference>
<dbReference type="PANTHER" id="PTHR43414">
    <property type="entry name" value="MULTIDRUG RESISTANCE PROTEIN MDTG"/>
    <property type="match status" value="1"/>
</dbReference>
<keyword evidence="4 7" id="KW-0812">Transmembrane</keyword>
<dbReference type="InterPro" id="IPR011701">
    <property type="entry name" value="MFS"/>
</dbReference>
<feature type="transmembrane region" description="Helical" evidence="7">
    <location>
        <begin position="141"/>
        <end position="163"/>
    </location>
</feature>
<evidence type="ECO:0000256" key="7">
    <source>
        <dbReference type="SAM" id="Phobius"/>
    </source>
</evidence>
<dbReference type="PANTHER" id="PTHR43414:SF1">
    <property type="entry name" value="PEPTIDE PERMEASE"/>
    <property type="match status" value="1"/>
</dbReference>
<proteinExistence type="predicted"/>
<dbReference type="STRING" id="1048340.SAMN05444487_10298"/>
<protein>
    <submittedName>
        <fullName evidence="9">Major Facilitator Superfamily protein</fullName>
    </submittedName>
</protein>
<dbReference type="SUPFAM" id="SSF103473">
    <property type="entry name" value="MFS general substrate transporter"/>
    <property type="match status" value="1"/>
</dbReference>
<gene>
    <name evidence="9" type="ORF">SAMN05444487_10298</name>
</gene>
<feature type="transmembrane region" description="Helical" evidence="7">
    <location>
        <begin position="220"/>
        <end position="238"/>
    </location>
</feature>
<dbReference type="OrthoDB" id="9793283at2"/>
<evidence type="ECO:0000313" key="9">
    <source>
        <dbReference type="EMBL" id="SDW26472.1"/>
    </source>
</evidence>
<comment type="subcellular location">
    <subcellularLocation>
        <location evidence="1">Cell membrane</location>
        <topology evidence="1">Multi-pass membrane protein</topology>
    </subcellularLocation>
</comment>
<name>A0A1H2S418_9BACL</name>
<keyword evidence="3" id="KW-1003">Cell membrane</keyword>
<feature type="transmembrane region" description="Helical" evidence="7">
    <location>
        <begin position="48"/>
        <end position="71"/>
    </location>
</feature>
<evidence type="ECO:0000313" key="10">
    <source>
        <dbReference type="Proteomes" id="UP000198534"/>
    </source>
</evidence>
<dbReference type="Proteomes" id="UP000198534">
    <property type="component" value="Unassembled WGS sequence"/>
</dbReference>
<evidence type="ECO:0000256" key="5">
    <source>
        <dbReference type="ARBA" id="ARBA00022989"/>
    </source>
</evidence>
<feature type="transmembrane region" description="Helical" evidence="7">
    <location>
        <begin position="83"/>
        <end position="101"/>
    </location>
</feature>
<keyword evidence="6 7" id="KW-0472">Membrane</keyword>
<feature type="transmembrane region" description="Helical" evidence="7">
    <location>
        <begin position="21"/>
        <end position="42"/>
    </location>
</feature>
<reference evidence="9 10" key="1">
    <citation type="submission" date="2016-10" db="EMBL/GenBank/DDBJ databases">
        <authorList>
            <person name="de Groot N.N."/>
        </authorList>
    </citation>
    <scope>NUCLEOTIDE SEQUENCE [LARGE SCALE GENOMIC DNA]</scope>
    <source>
        <strain evidence="9 10">DSM 45610</strain>
    </source>
</reference>
<evidence type="ECO:0000256" key="4">
    <source>
        <dbReference type="ARBA" id="ARBA00022692"/>
    </source>
</evidence>